<evidence type="ECO:0000313" key="3">
    <source>
        <dbReference type="EMBL" id="EGT52060.1"/>
    </source>
</evidence>
<dbReference type="HOGENOM" id="CLU_2640294_0_0_1"/>
<evidence type="ECO:0000256" key="1">
    <source>
        <dbReference type="SAM" id="MobiDB-lite"/>
    </source>
</evidence>
<keyword evidence="4" id="KW-1185">Reference proteome</keyword>
<name>G0ME83_CAEBE</name>
<feature type="compositionally biased region" description="Basic residues" evidence="1">
    <location>
        <begin position="57"/>
        <end position="77"/>
    </location>
</feature>
<keyword evidence="2" id="KW-0812">Transmembrane</keyword>
<protein>
    <submittedName>
        <fullName evidence="3">Uncharacterized protein</fullName>
    </submittedName>
</protein>
<organism evidence="4">
    <name type="scientific">Caenorhabditis brenneri</name>
    <name type="common">Nematode worm</name>
    <dbReference type="NCBI Taxonomy" id="135651"/>
    <lineage>
        <taxon>Eukaryota</taxon>
        <taxon>Metazoa</taxon>
        <taxon>Ecdysozoa</taxon>
        <taxon>Nematoda</taxon>
        <taxon>Chromadorea</taxon>
        <taxon>Rhabditida</taxon>
        <taxon>Rhabditina</taxon>
        <taxon>Rhabditomorpha</taxon>
        <taxon>Rhabditoidea</taxon>
        <taxon>Rhabditidae</taxon>
        <taxon>Peloderinae</taxon>
        <taxon>Caenorhabditis</taxon>
    </lineage>
</organism>
<dbReference type="AlphaFoldDB" id="G0ME83"/>
<dbReference type="EMBL" id="GL379791">
    <property type="protein sequence ID" value="EGT52060.1"/>
    <property type="molecule type" value="Genomic_DNA"/>
</dbReference>
<feature type="transmembrane region" description="Helical" evidence="2">
    <location>
        <begin position="29"/>
        <end position="51"/>
    </location>
</feature>
<evidence type="ECO:0000313" key="4">
    <source>
        <dbReference type="Proteomes" id="UP000008068"/>
    </source>
</evidence>
<proteinExistence type="predicted"/>
<feature type="region of interest" description="Disordered" evidence="1">
    <location>
        <begin position="55"/>
        <end position="77"/>
    </location>
</feature>
<sequence length="77" mass="8852">MTVCALKNQKKKERERRKRDGARRAQCSFLSYMSSLLLSHTTSILCEFWLLSPPQNGKKRGKEQRAVTRKRALGSQG</sequence>
<dbReference type="Proteomes" id="UP000008068">
    <property type="component" value="Unassembled WGS sequence"/>
</dbReference>
<evidence type="ECO:0000256" key="2">
    <source>
        <dbReference type="SAM" id="Phobius"/>
    </source>
</evidence>
<reference evidence="4" key="1">
    <citation type="submission" date="2011-07" db="EMBL/GenBank/DDBJ databases">
        <authorList>
            <consortium name="Caenorhabditis brenneri Sequencing and Analysis Consortium"/>
            <person name="Wilson R.K."/>
        </authorList>
    </citation>
    <scope>NUCLEOTIDE SEQUENCE [LARGE SCALE GENOMIC DNA]</scope>
    <source>
        <strain evidence="4">PB2801</strain>
    </source>
</reference>
<dbReference type="InParanoid" id="G0ME83"/>
<gene>
    <name evidence="3" type="ORF">CAEBREN_31408</name>
</gene>
<keyword evidence="2" id="KW-0472">Membrane</keyword>
<accession>G0ME83</accession>
<feature type="compositionally biased region" description="Basic residues" evidence="1">
    <location>
        <begin position="8"/>
        <end position="20"/>
    </location>
</feature>
<feature type="region of interest" description="Disordered" evidence="1">
    <location>
        <begin position="1"/>
        <end position="20"/>
    </location>
</feature>
<keyword evidence="2" id="KW-1133">Transmembrane helix</keyword>